<dbReference type="Pfam" id="PF00072">
    <property type="entry name" value="Response_reg"/>
    <property type="match status" value="1"/>
</dbReference>
<feature type="modified residue" description="4-aspartylphosphate" evidence="8">
    <location>
        <position position="508"/>
    </location>
</feature>
<dbReference type="PANTHER" id="PTHR43047">
    <property type="entry name" value="TWO-COMPONENT HISTIDINE PROTEIN KINASE"/>
    <property type="match status" value="1"/>
</dbReference>
<dbReference type="InterPro" id="IPR003661">
    <property type="entry name" value="HisK_dim/P_dom"/>
</dbReference>
<keyword evidence="7" id="KW-0902">Two-component regulatory system</keyword>
<evidence type="ECO:0000313" key="13">
    <source>
        <dbReference type="Proteomes" id="UP000217103"/>
    </source>
</evidence>
<dbReference type="GO" id="GO:0009927">
    <property type="term" value="F:histidine phosphotransfer kinase activity"/>
    <property type="evidence" value="ECO:0007669"/>
    <property type="project" value="TreeGrafter"/>
</dbReference>
<dbReference type="PROSITE" id="PS50109">
    <property type="entry name" value="HIS_KIN"/>
    <property type="match status" value="1"/>
</dbReference>
<gene>
    <name evidence="12" type="ORF">SAMN04489764_1556</name>
</gene>
<dbReference type="InterPro" id="IPR004358">
    <property type="entry name" value="Sig_transdc_His_kin-like_C"/>
</dbReference>
<dbReference type="InterPro" id="IPR011006">
    <property type="entry name" value="CheY-like_superfamily"/>
</dbReference>
<evidence type="ECO:0000256" key="9">
    <source>
        <dbReference type="SAM" id="Coils"/>
    </source>
</evidence>
<feature type="domain" description="Histidine kinase" evidence="10">
    <location>
        <begin position="232"/>
        <end position="452"/>
    </location>
</feature>
<dbReference type="Pfam" id="PF02518">
    <property type="entry name" value="HATPase_c"/>
    <property type="match status" value="1"/>
</dbReference>
<dbReference type="OrthoDB" id="340764at2"/>
<dbReference type="PROSITE" id="PS50110">
    <property type="entry name" value="RESPONSE_REGULATORY"/>
    <property type="match status" value="1"/>
</dbReference>
<dbReference type="EC" id="2.7.13.3" evidence="3"/>
<dbReference type="PRINTS" id="PR00344">
    <property type="entry name" value="BCTRLSENSOR"/>
</dbReference>
<dbReference type="GO" id="GO:0000155">
    <property type="term" value="F:phosphorelay sensor kinase activity"/>
    <property type="evidence" value="ECO:0007669"/>
    <property type="project" value="InterPro"/>
</dbReference>
<dbReference type="Gene3D" id="1.10.287.130">
    <property type="match status" value="1"/>
</dbReference>
<dbReference type="SUPFAM" id="SSF47384">
    <property type="entry name" value="Homodimeric domain of signal transducing histidine kinase"/>
    <property type="match status" value="1"/>
</dbReference>
<sequence length="575" mass="63376">MSGGRHGGRNGTARELARATVCDGRDVFAVRRLGREVAELVGLEKQDRIRVASALSEIGREVLGIRAHPDARPEARAEIVFTLAFDALNITVHTGEQADLEHSEGVTLARRLVDDITIDAEHRRIVMVKRLPPGRPHLSATDIRARLARRFPVHAMDELREQNRELAATLEEVRRLNTELQETNQGVMVMYNQLNTELEETNRGVVALYAELEEKSARLREAGEARNRFWTMVSHELRTPLNSIIGLVRLLSGPGGRPLDGEQLHQVQLIGNAAETMLALVSELLDMAKAEAEGLEPEPVLVDLVTLAERLRMSLQPTGPPNGVTLETDVADEASELFVDEGMLTRILRNVLTNAVKFTPRGEIRLTARLDAAAREVVITVADTGIGIPEEHQRLVFEEFYQVPGPIQATVQGSGLGLPYALRLTRALGGTLELTSRPGEGTTVTLRVPQRIREPEVGRVLIADDDADFRAAARKILAGFAAQVDEAVDGVSALDRLIEHPPDVLLLDMLMPRLAGNALLHRMAEDPRLRDVPVVTVAGTPEQATGPHPVLIKQELRRERLLEAIHEAMRRDHAV</sequence>
<dbReference type="CDD" id="cd00082">
    <property type="entry name" value="HisKA"/>
    <property type="match status" value="1"/>
</dbReference>
<dbReference type="RefSeq" id="WP_093258420.1">
    <property type="nucleotide sequence ID" value="NZ_FNKK01000002.1"/>
</dbReference>
<dbReference type="InterPro" id="IPR001789">
    <property type="entry name" value="Sig_transdc_resp-reg_receiver"/>
</dbReference>
<evidence type="ECO:0000256" key="5">
    <source>
        <dbReference type="ARBA" id="ARBA00022679"/>
    </source>
</evidence>
<protein>
    <recommendedName>
        <fullName evidence="3">histidine kinase</fullName>
        <ecNumber evidence="3">2.7.13.3</ecNumber>
    </recommendedName>
</protein>
<keyword evidence="4 8" id="KW-0597">Phosphoprotein</keyword>
<keyword evidence="6 12" id="KW-0418">Kinase</keyword>
<dbReference type="Proteomes" id="UP000217103">
    <property type="component" value="Unassembled WGS sequence"/>
</dbReference>
<dbReference type="STRING" id="35622.SAMN04489764_1556"/>
<accession>A0A1H1CMT6</accession>
<evidence type="ECO:0000313" key="12">
    <source>
        <dbReference type="EMBL" id="SDQ65503.1"/>
    </source>
</evidence>
<evidence type="ECO:0000256" key="1">
    <source>
        <dbReference type="ARBA" id="ARBA00000085"/>
    </source>
</evidence>
<evidence type="ECO:0000259" key="10">
    <source>
        <dbReference type="PROSITE" id="PS50109"/>
    </source>
</evidence>
<evidence type="ECO:0000259" key="11">
    <source>
        <dbReference type="PROSITE" id="PS50110"/>
    </source>
</evidence>
<evidence type="ECO:0000256" key="6">
    <source>
        <dbReference type="ARBA" id="ARBA00022777"/>
    </source>
</evidence>
<dbReference type="Gene3D" id="3.30.565.10">
    <property type="entry name" value="Histidine kinase-like ATPase, C-terminal domain"/>
    <property type="match status" value="1"/>
</dbReference>
<dbReference type="SUPFAM" id="SSF52172">
    <property type="entry name" value="CheY-like"/>
    <property type="match status" value="1"/>
</dbReference>
<dbReference type="InterPro" id="IPR036890">
    <property type="entry name" value="HATPase_C_sf"/>
</dbReference>
<comment type="catalytic activity">
    <reaction evidence="1">
        <text>ATP + protein L-histidine = ADP + protein N-phospho-L-histidine.</text>
        <dbReference type="EC" id="2.7.13.3"/>
    </reaction>
</comment>
<dbReference type="SMART" id="SM00448">
    <property type="entry name" value="REC"/>
    <property type="match status" value="1"/>
</dbReference>
<dbReference type="GO" id="GO:0005886">
    <property type="term" value="C:plasma membrane"/>
    <property type="evidence" value="ECO:0007669"/>
    <property type="project" value="UniProtKB-SubCell"/>
</dbReference>
<dbReference type="Gene3D" id="3.40.50.2300">
    <property type="match status" value="1"/>
</dbReference>
<name>A0A1H1CMT6_9ACTN</name>
<evidence type="ECO:0000256" key="4">
    <source>
        <dbReference type="ARBA" id="ARBA00022553"/>
    </source>
</evidence>
<evidence type="ECO:0000256" key="8">
    <source>
        <dbReference type="PROSITE-ProRule" id="PRU00169"/>
    </source>
</evidence>
<dbReference type="AlphaFoldDB" id="A0A1H1CMT6"/>
<feature type="domain" description="Response regulatory" evidence="11">
    <location>
        <begin position="459"/>
        <end position="569"/>
    </location>
</feature>
<dbReference type="Pfam" id="PF00512">
    <property type="entry name" value="HisKA"/>
    <property type="match status" value="1"/>
</dbReference>
<keyword evidence="13" id="KW-1185">Reference proteome</keyword>
<reference evidence="12 13" key="1">
    <citation type="submission" date="2016-10" db="EMBL/GenBank/DDBJ databases">
        <authorList>
            <person name="de Groot N.N."/>
        </authorList>
    </citation>
    <scope>NUCLEOTIDE SEQUENCE [LARGE SCALE GENOMIC DNA]</scope>
    <source>
        <strain evidence="12 13">DSM 43794</strain>
    </source>
</reference>
<evidence type="ECO:0000256" key="3">
    <source>
        <dbReference type="ARBA" id="ARBA00012438"/>
    </source>
</evidence>
<dbReference type="EMBL" id="FNKK01000002">
    <property type="protein sequence ID" value="SDQ65503.1"/>
    <property type="molecule type" value="Genomic_DNA"/>
</dbReference>
<dbReference type="SMART" id="SM00388">
    <property type="entry name" value="HisKA"/>
    <property type="match status" value="1"/>
</dbReference>
<dbReference type="InterPro" id="IPR003594">
    <property type="entry name" value="HATPase_dom"/>
</dbReference>
<dbReference type="SUPFAM" id="SSF55874">
    <property type="entry name" value="ATPase domain of HSP90 chaperone/DNA topoisomerase II/histidine kinase"/>
    <property type="match status" value="1"/>
</dbReference>
<evidence type="ECO:0000256" key="7">
    <source>
        <dbReference type="ARBA" id="ARBA00023012"/>
    </source>
</evidence>
<dbReference type="PANTHER" id="PTHR43047:SF72">
    <property type="entry name" value="OSMOSENSING HISTIDINE PROTEIN KINASE SLN1"/>
    <property type="match status" value="1"/>
</dbReference>
<keyword evidence="9" id="KW-0175">Coiled coil</keyword>
<keyword evidence="5" id="KW-0808">Transferase</keyword>
<dbReference type="InterPro" id="IPR036097">
    <property type="entry name" value="HisK_dim/P_sf"/>
</dbReference>
<dbReference type="InterPro" id="IPR005467">
    <property type="entry name" value="His_kinase_dom"/>
</dbReference>
<dbReference type="SMART" id="SM00387">
    <property type="entry name" value="HATPase_c"/>
    <property type="match status" value="1"/>
</dbReference>
<organism evidence="12 13">
    <name type="scientific">Thermostaphylospora chromogena</name>
    <dbReference type="NCBI Taxonomy" id="35622"/>
    <lineage>
        <taxon>Bacteria</taxon>
        <taxon>Bacillati</taxon>
        <taxon>Actinomycetota</taxon>
        <taxon>Actinomycetes</taxon>
        <taxon>Streptosporangiales</taxon>
        <taxon>Thermomonosporaceae</taxon>
        <taxon>Thermostaphylospora</taxon>
    </lineage>
</organism>
<proteinExistence type="predicted"/>
<evidence type="ECO:0000256" key="2">
    <source>
        <dbReference type="ARBA" id="ARBA00004236"/>
    </source>
</evidence>
<feature type="coiled-coil region" evidence="9">
    <location>
        <begin position="156"/>
        <end position="215"/>
    </location>
</feature>
<comment type="subcellular location">
    <subcellularLocation>
        <location evidence="2">Cell membrane</location>
    </subcellularLocation>
</comment>